<evidence type="ECO:0000256" key="1">
    <source>
        <dbReference type="ARBA" id="ARBA00004651"/>
    </source>
</evidence>
<name>A0ABP7FBJ7_9MICO</name>
<evidence type="ECO:0000313" key="11">
    <source>
        <dbReference type="Proteomes" id="UP001501004"/>
    </source>
</evidence>
<organism evidence="10 11">
    <name type="scientific">Leifsonella bigeumensis</name>
    <dbReference type="NCBI Taxonomy" id="433643"/>
    <lineage>
        <taxon>Bacteria</taxon>
        <taxon>Bacillati</taxon>
        <taxon>Actinomycetota</taxon>
        <taxon>Actinomycetes</taxon>
        <taxon>Micrococcales</taxon>
        <taxon>Microbacteriaceae</taxon>
        <taxon>Leifsonella</taxon>
    </lineage>
</organism>
<feature type="transmembrane region" description="Helical" evidence="7">
    <location>
        <begin position="157"/>
        <end position="176"/>
    </location>
</feature>
<dbReference type="PROSITE" id="PS00211">
    <property type="entry name" value="ABC_TRANSPORTER_1"/>
    <property type="match status" value="1"/>
</dbReference>
<evidence type="ECO:0000259" key="9">
    <source>
        <dbReference type="PROSITE" id="PS50929"/>
    </source>
</evidence>
<evidence type="ECO:0000256" key="3">
    <source>
        <dbReference type="ARBA" id="ARBA00022741"/>
    </source>
</evidence>
<keyword evidence="5 7" id="KW-1133">Transmembrane helix</keyword>
<dbReference type="Gene3D" id="1.20.1560.10">
    <property type="entry name" value="ABC transporter type 1, transmembrane domain"/>
    <property type="match status" value="1"/>
</dbReference>
<dbReference type="InterPro" id="IPR039421">
    <property type="entry name" value="Type_1_exporter"/>
</dbReference>
<dbReference type="SUPFAM" id="SSF52540">
    <property type="entry name" value="P-loop containing nucleoside triphosphate hydrolases"/>
    <property type="match status" value="1"/>
</dbReference>
<dbReference type="PANTHER" id="PTHR24221">
    <property type="entry name" value="ATP-BINDING CASSETTE SUB-FAMILY B"/>
    <property type="match status" value="1"/>
</dbReference>
<dbReference type="Gene3D" id="3.40.50.300">
    <property type="entry name" value="P-loop containing nucleotide triphosphate hydrolases"/>
    <property type="match status" value="1"/>
</dbReference>
<proteinExistence type="predicted"/>
<dbReference type="EMBL" id="BAABAE010000002">
    <property type="protein sequence ID" value="GAA3735410.1"/>
    <property type="molecule type" value="Genomic_DNA"/>
</dbReference>
<dbReference type="GO" id="GO:0005524">
    <property type="term" value="F:ATP binding"/>
    <property type="evidence" value="ECO:0007669"/>
    <property type="project" value="UniProtKB-KW"/>
</dbReference>
<evidence type="ECO:0000259" key="8">
    <source>
        <dbReference type="PROSITE" id="PS50893"/>
    </source>
</evidence>
<sequence>MLVGMKSLSGLLDVFGIVMIGLVASVAATQLSAEGEESTSVFGIEIPYLGRESLFWLVVLVLGIFTVKAIIAISLTRALANFVASVEGRNAAALAGFVLGGRLDDVKRYSKADLQFAVTGSTTYAFTGILNNVASLVSEGFLLLIITATFFVVDPVAALFTLVYFAVVVLIIQVFIGRSLKRAGAEAVAGTIDTMDVLSDTVDTFREITVLGKRDFFIDKVARSRQRISQSDATMTFLAGMPRYVVETALILGVVLLVGQQFLSGQLSTGLANVGVFLAGGVRMMASLLPLQSAAANIKQNVEKSRLALTLLDRRAEADVAAAGYPVDPTLPSDSAVDDGPLPVSIENVHYRYPESVEKAVNGISLEISAGQYVAVIGPSGAGKTTLVDLVLGLVEPSSGLVRIGGKSPEDVRRFAPGSISYVPQKPGIVSGTIAENIALGLPPEEIDSDRLRAAVESAFLTSVVDALPDGVNTSVGKQGDSLSGGQIQRIGVARALYSGSRLLILDEATSALDATSEAFVSESIRKLHGSVTVIVIAHRLSTVQHADVVHLVERGTITASGDFKTVKATVPTVAEYVKLMSFEEE</sequence>
<accession>A0ABP7FBJ7</accession>
<dbReference type="InterPro" id="IPR003593">
    <property type="entry name" value="AAA+_ATPase"/>
</dbReference>
<dbReference type="Proteomes" id="UP001501004">
    <property type="component" value="Unassembled WGS sequence"/>
</dbReference>
<reference evidence="11" key="1">
    <citation type="journal article" date="2019" name="Int. J. Syst. Evol. Microbiol.">
        <title>The Global Catalogue of Microorganisms (GCM) 10K type strain sequencing project: providing services to taxonomists for standard genome sequencing and annotation.</title>
        <authorList>
            <consortium name="The Broad Institute Genomics Platform"/>
            <consortium name="The Broad Institute Genome Sequencing Center for Infectious Disease"/>
            <person name="Wu L."/>
            <person name="Ma J."/>
        </authorList>
    </citation>
    <scope>NUCLEOTIDE SEQUENCE [LARGE SCALE GENOMIC DNA]</scope>
    <source>
        <strain evidence="11">JCM 16949</strain>
    </source>
</reference>
<feature type="transmembrane region" description="Helical" evidence="7">
    <location>
        <begin position="244"/>
        <end position="263"/>
    </location>
</feature>
<feature type="transmembrane region" description="Helical" evidence="7">
    <location>
        <begin position="53"/>
        <end position="75"/>
    </location>
</feature>
<evidence type="ECO:0000256" key="5">
    <source>
        <dbReference type="ARBA" id="ARBA00022989"/>
    </source>
</evidence>
<keyword evidence="11" id="KW-1185">Reference proteome</keyword>
<evidence type="ECO:0000256" key="7">
    <source>
        <dbReference type="SAM" id="Phobius"/>
    </source>
</evidence>
<feature type="domain" description="ABC transmembrane type-1" evidence="9">
    <location>
        <begin position="1"/>
        <end position="300"/>
    </location>
</feature>
<feature type="transmembrane region" description="Helical" evidence="7">
    <location>
        <begin position="12"/>
        <end position="33"/>
    </location>
</feature>
<dbReference type="PANTHER" id="PTHR24221:SF654">
    <property type="entry name" value="ATP-BINDING CASSETTE SUB-FAMILY B MEMBER 6"/>
    <property type="match status" value="1"/>
</dbReference>
<dbReference type="InterPro" id="IPR027417">
    <property type="entry name" value="P-loop_NTPase"/>
</dbReference>
<feature type="transmembrane region" description="Helical" evidence="7">
    <location>
        <begin position="129"/>
        <end position="151"/>
    </location>
</feature>
<comment type="caution">
    <text evidence="10">The sequence shown here is derived from an EMBL/GenBank/DDBJ whole genome shotgun (WGS) entry which is preliminary data.</text>
</comment>
<dbReference type="SUPFAM" id="SSF90123">
    <property type="entry name" value="ABC transporter transmembrane region"/>
    <property type="match status" value="1"/>
</dbReference>
<keyword evidence="4 10" id="KW-0067">ATP-binding</keyword>
<dbReference type="InterPro" id="IPR003439">
    <property type="entry name" value="ABC_transporter-like_ATP-bd"/>
</dbReference>
<evidence type="ECO:0000256" key="2">
    <source>
        <dbReference type="ARBA" id="ARBA00022692"/>
    </source>
</evidence>
<keyword evidence="2 7" id="KW-0812">Transmembrane</keyword>
<protein>
    <submittedName>
        <fullName evidence="10">ABC transporter ATP-binding protein</fullName>
    </submittedName>
</protein>
<evidence type="ECO:0000256" key="4">
    <source>
        <dbReference type="ARBA" id="ARBA00022840"/>
    </source>
</evidence>
<evidence type="ECO:0000256" key="6">
    <source>
        <dbReference type="ARBA" id="ARBA00023136"/>
    </source>
</evidence>
<evidence type="ECO:0000313" key="10">
    <source>
        <dbReference type="EMBL" id="GAA3735410.1"/>
    </source>
</evidence>
<dbReference type="PROSITE" id="PS50929">
    <property type="entry name" value="ABC_TM1F"/>
    <property type="match status" value="1"/>
</dbReference>
<dbReference type="PROSITE" id="PS50893">
    <property type="entry name" value="ABC_TRANSPORTER_2"/>
    <property type="match status" value="1"/>
</dbReference>
<comment type="subcellular location">
    <subcellularLocation>
        <location evidence="1">Cell membrane</location>
        <topology evidence="1">Multi-pass membrane protein</topology>
    </subcellularLocation>
</comment>
<dbReference type="SMART" id="SM00382">
    <property type="entry name" value="AAA"/>
    <property type="match status" value="1"/>
</dbReference>
<dbReference type="InterPro" id="IPR017871">
    <property type="entry name" value="ABC_transporter-like_CS"/>
</dbReference>
<keyword evidence="6 7" id="KW-0472">Membrane</keyword>
<keyword evidence="3" id="KW-0547">Nucleotide-binding</keyword>
<dbReference type="InterPro" id="IPR036640">
    <property type="entry name" value="ABC1_TM_sf"/>
</dbReference>
<dbReference type="Pfam" id="PF00005">
    <property type="entry name" value="ABC_tran"/>
    <property type="match status" value="1"/>
</dbReference>
<dbReference type="CDD" id="cd03228">
    <property type="entry name" value="ABCC_MRP_Like"/>
    <property type="match status" value="1"/>
</dbReference>
<feature type="domain" description="ABC transporter" evidence="8">
    <location>
        <begin position="344"/>
        <end position="580"/>
    </location>
</feature>
<gene>
    <name evidence="10" type="ORF">GCM10022239_09320</name>
</gene>
<dbReference type="InterPro" id="IPR011527">
    <property type="entry name" value="ABC1_TM_dom"/>
</dbReference>